<name>A0A398CNF9_9BACL</name>
<dbReference type="EMBL" id="QXJM01000028">
    <property type="protein sequence ID" value="RIE04143.1"/>
    <property type="molecule type" value="Genomic_DNA"/>
</dbReference>
<accession>A0A398CNF9</accession>
<comment type="caution">
    <text evidence="1">The sequence shown here is derived from an EMBL/GenBank/DDBJ whole genome shotgun (WGS) entry which is preliminary data.</text>
</comment>
<dbReference type="RefSeq" id="WP_119148543.1">
    <property type="nucleotide sequence ID" value="NZ_QXJM01000028.1"/>
</dbReference>
<sequence>MKPSGDEIAISYNGNGPEALTFLESVLESTLDLSSMEPSVRDTIKIDSLEVLVKLDAQHHWPLSYRIDFRLDR</sequence>
<dbReference type="OrthoDB" id="2594361at2"/>
<proteinExistence type="predicted"/>
<gene>
    <name evidence="1" type="ORF">D3H35_07795</name>
</gene>
<dbReference type="Proteomes" id="UP000266340">
    <property type="component" value="Unassembled WGS sequence"/>
</dbReference>
<evidence type="ECO:0000313" key="1">
    <source>
        <dbReference type="EMBL" id="RIE04143.1"/>
    </source>
</evidence>
<reference evidence="1 2" key="1">
    <citation type="submission" date="2018-09" db="EMBL/GenBank/DDBJ databases">
        <title>Cohnella cavernae sp. nov., isolated from a karst cave.</title>
        <authorList>
            <person name="Zhu H."/>
        </authorList>
    </citation>
    <scope>NUCLEOTIDE SEQUENCE [LARGE SCALE GENOMIC DNA]</scope>
    <source>
        <strain evidence="1 2">K2E09-144</strain>
    </source>
</reference>
<dbReference type="AlphaFoldDB" id="A0A398CNF9"/>
<evidence type="ECO:0000313" key="2">
    <source>
        <dbReference type="Proteomes" id="UP000266340"/>
    </source>
</evidence>
<protein>
    <submittedName>
        <fullName evidence="1">Uncharacterized protein</fullName>
    </submittedName>
</protein>
<organism evidence="1 2">
    <name type="scientific">Cohnella faecalis</name>
    <dbReference type="NCBI Taxonomy" id="2315694"/>
    <lineage>
        <taxon>Bacteria</taxon>
        <taxon>Bacillati</taxon>
        <taxon>Bacillota</taxon>
        <taxon>Bacilli</taxon>
        <taxon>Bacillales</taxon>
        <taxon>Paenibacillaceae</taxon>
        <taxon>Cohnella</taxon>
    </lineage>
</organism>
<keyword evidence="2" id="KW-1185">Reference proteome</keyword>